<evidence type="ECO:0000313" key="4">
    <source>
        <dbReference type="Proteomes" id="UP000293583"/>
    </source>
</evidence>
<feature type="chain" id="PRO_5020278533" description="Alginate export domain-containing protein" evidence="1">
    <location>
        <begin position="21"/>
        <end position="454"/>
    </location>
</feature>
<organism evidence="3 4">
    <name type="scientific">Aquirufa antheringensis</name>
    <dbReference type="NCBI Taxonomy" id="2516559"/>
    <lineage>
        <taxon>Bacteria</taxon>
        <taxon>Pseudomonadati</taxon>
        <taxon>Bacteroidota</taxon>
        <taxon>Cytophagia</taxon>
        <taxon>Cytophagales</taxon>
        <taxon>Flectobacillaceae</taxon>
        <taxon>Aquirufa</taxon>
    </lineage>
</organism>
<feature type="signal peptide" evidence="1">
    <location>
        <begin position="1"/>
        <end position="20"/>
    </location>
</feature>
<dbReference type="SUPFAM" id="SSF56935">
    <property type="entry name" value="Porins"/>
    <property type="match status" value="1"/>
</dbReference>
<name>A0A4Q9BBI0_9BACT</name>
<accession>A0A4Q9BBI0</accession>
<protein>
    <recommendedName>
        <fullName evidence="2">Alginate export domain-containing protein</fullName>
    </recommendedName>
</protein>
<dbReference type="Proteomes" id="UP000293583">
    <property type="component" value="Unassembled WGS sequence"/>
</dbReference>
<dbReference type="EMBL" id="SEWY01000005">
    <property type="protein sequence ID" value="TBH71215.1"/>
    <property type="molecule type" value="Genomic_DNA"/>
</dbReference>
<comment type="caution">
    <text evidence="3">The sequence shown here is derived from an EMBL/GenBank/DDBJ whole genome shotgun (WGS) entry which is preliminary data.</text>
</comment>
<reference evidence="3 4" key="1">
    <citation type="submission" date="2019-02" db="EMBL/GenBank/DDBJ databases">
        <title>Genome of a new Bacteroidetes strain.</title>
        <authorList>
            <person name="Pitt A."/>
        </authorList>
    </citation>
    <scope>NUCLEOTIDE SEQUENCE [LARGE SCALE GENOMIC DNA]</scope>
    <source>
        <strain evidence="3 4">103A-SOEBACH</strain>
    </source>
</reference>
<keyword evidence="4" id="KW-1185">Reference proteome</keyword>
<dbReference type="InterPro" id="IPR025388">
    <property type="entry name" value="Alginate_export_dom"/>
</dbReference>
<evidence type="ECO:0000259" key="2">
    <source>
        <dbReference type="Pfam" id="PF13372"/>
    </source>
</evidence>
<evidence type="ECO:0000256" key="1">
    <source>
        <dbReference type="SAM" id="SignalP"/>
    </source>
</evidence>
<keyword evidence="1" id="KW-0732">Signal</keyword>
<dbReference type="Pfam" id="PF13372">
    <property type="entry name" value="Alginate_exp"/>
    <property type="match status" value="1"/>
</dbReference>
<evidence type="ECO:0000313" key="3">
    <source>
        <dbReference type="EMBL" id="TBH71215.1"/>
    </source>
</evidence>
<dbReference type="AlphaFoldDB" id="A0A4Q9BBI0"/>
<gene>
    <name evidence="3" type="ORF">EWU20_10665</name>
</gene>
<feature type="domain" description="Alginate export" evidence="2">
    <location>
        <begin position="58"/>
        <end position="439"/>
    </location>
</feature>
<proteinExistence type="predicted"/>
<sequence length="454" mass="52717">MCYLPLRLFFFLFLSFSLSAQQIARLRFDDNFSALKNDSLKKEAVDYLKEIRLGKETRLSFGGEWREQYQSYTHFNFGEVPADFVTQSPYQLMHRTMLHANIEFPRGFRVFTQLNSTARFLNPNPITGQLDQNVLSLHQLFVDIPFSRQWKLRVGKQEYSLGLERFVATREGPNTRTPFYGINLKYQLKNLQWDAFVSHPIRIKPGVFDDEPTEEVLGGFYSNYRAQKRMQFEPYYFYFESDLREYQFKRGLEKRHTFGLRSFSSPGNWNYDIELAGQTGQFNDLSIAAFMGVWDFNVALKKAFYVGFSGNYVPGDRSGSDTKLNTFNTLFARPPFGQTVALNITNTWNFSPYIRYQDFKKWLVTGRASFVSRESTADGIFTPNMTPARPILGKNVGSVATDICNIYALDAQFFPTKHFSFQVELGYCDAGDYLKESGSGQNVHYYALRNVYRF</sequence>